<dbReference type="OrthoDB" id="2753252at2759"/>
<name>A0A2N5TD09_9BASI</name>
<sequence length="87" mass="9851">QSPDLNPIEKVWLVLKQNIQDLYQPKSVTKMQQAIQQAWEDFPTSILDHLVNSVPNTMVVSLPENLLQLPPVDMQANPILLPPLLQS</sequence>
<dbReference type="InterPro" id="IPR036397">
    <property type="entry name" value="RNaseH_sf"/>
</dbReference>
<evidence type="ECO:0000313" key="1">
    <source>
        <dbReference type="EMBL" id="PLW23366.1"/>
    </source>
</evidence>
<dbReference type="Gene3D" id="3.30.420.10">
    <property type="entry name" value="Ribonuclease H-like superfamily/Ribonuclease H"/>
    <property type="match status" value="1"/>
</dbReference>
<dbReference type="AlphaFoldDB" id="A0A2N5TD09"/>
<dbReference type="EMBL" id="PGCJ01000724">
    <property type="protein sequence ID" value="PLW23366.1"/>
    <property type="molecule type" value="Genomic_DNA"/>
</dbReference>
<gene>
    <name evidence="1" type="ORF">PCANC_28344</name>
</gene>
<feature type="non-terminal residue" evidence="1">
    <location>
        <position position="1"/>
    </location>
</feature>
<protein>
    <recommendedName>
        <fullName evidence="3">Tc1-like transposase DDE domain-containing protein</fullName>
    </recommendedName>
</protein>
<evidence type="ECO:0008006" key="3">
    <source>
        <dbReference type="Google" id="ProtNLM"/>
    </source>
</evidence>
<evidence type="ECO:0000313" key="2">
    <source>
        <dbReference type="Proteomes" id="UP000235388"/>
    </source>
</evidence>
<proteinExistence type="predicted"/>
<organism evidence="1 2">
    <name type="scientific">Puccinia coronata f. sp. avenae</name>
    <dbReference type="NCBI Taxonomy" id="200324"/>
    <lineage>
        <taxon>Eukaryota</taxon>
        <taxon>Fungi</taxon>
        <taxon>Dikarya</taxon>
        <taxon>Basidiomycota</taxon>
        <taxon>Pucciniomycotina</taxon>
        <taxon>Pucciniomycetes</taxon>
        <taxon>Pucciniales</taxon>
        <taxon>Pucciniaceae</taxon>
        <taxon>Puccinia</taxon>
    </lineage>
</organism>
<keyword evidence="2" id="KW-1185">Reference proteome</keyword>
<dbReference type="Proteomes" id="UP000235388">
    <property type="component" value="Unassembled WGS sequence"/>
</dbReference>
<dbReference type="GO" id="GO:0003676">
    <property type="term" value="F:nucleic acid binding"/>
    <property type="evidence" value="ECO:0007669"/>
    <property type="project" value="InterPro"/>
</dbReference>
<comment type="caution">
    <text evidence="1">The sequence shown here is derived from an EMBL/GenBank/DDBJ whole genome shotgun (WGS) entry which is preliminary data.</text>
</comment>
<reference evidence="1 2" key="1">
    <citation type="submission" date="2017-11" db="EMBL/GenBank/DDBJ databases">
        <title>De novo assembly and phasing of dikaryotic genomes from two isolates of Puccinia coronata f. sp. avenae, the causal agent of oat crown rust.</title>
        <authorList>
            <person name="Miller M.E."/>
            <person name="Zhang Y."/>
            <person name="Omidvar V."/>
            <person name="Sperschneider J."/>
            <person name="Schwessinger B."/>
            <person name="Raley C."/>
            <person name="Palmer J.M."/>
            <person name="Garnica D."/>
            <person name="Upadhyaya N."/>
            <person name="Rathjen J."/>
            <person name="Taylor J.M."/>
            <person name="Park R.F."/>
            <person name="Dodds P.N."/>
            <person name="Hirsch C.D."/>
            <person name="Kianian S.F."/>
            <person name="Figueroa M."/>
        </authorList>
    </citation>
    <scope>NUCLEOTIDE SEQUENCE [LARGE SCALE GENOMIC DNA]</scope>
    <source>
        <strain evidence="1">12NC29</strain>
    </source>
</reference>
<accession>A0A2N5TD09</accession>